<feature type="binding site" evidence="5">
    <location>
        <position position="122"/>
    </location>
    <ligand>
        <name>Zn(2+)</name>
        <dbReference type="ChEBI" id="CHEBI:29105"/>
    </ligand>
</feature>
<evidence type="ECO:0000256" key="3">
    <source>
        <dbReference type="ARBA" id="ARBA00029741"/>
    </source>
</evidence>
<organism evidence="9 10">
    <name type="scientific">Aureitalea marina</name>
    <dbReference type="NCBI Taxonomy" id="930804"/>
    <lineage>
        <taxon>Bacteria</taxon>
        <taxon>Pseudomonadati</taxon>
        <taxon>Bacteroidota</taxon>
        <taxon>Flavobacteriia</taxon>
        <taxon>Flavobacteriales</taxon>
        <taxon>Flavobacteriaceae</taxon>
        <taxon>Aureitalea</taxon>
    </lineage>
</organism>
<dbReference type="InterPro" id="IPR011051">
    <property type="entry name" value="RmlC_Cupin_sf"/>
</dbReference>
<accession>A0A2S7KQ98</accession>
<dbReference type="InterPro" id="IPR014710">
    <property type="entry name" value="RmlC-like_jellyroll"/>
</dbReference>
<dbReference type="SUPFAM" id="SSF51182">
    <property type="entry name" value="RmlC-like cupins"/>
    <property type="match status" value="1"/>
</dbReference>
<keyword evidence="2 5" id="KW-0862">Zinc</keyword>
<dbReference type="Pfam" id="PF21621">
    <property type="entry name" value="MPI_cupin_dom"/>
    <property type="match status" value="1"/>
</dbReference>
<dbReference type="AlphaFoldDB" id="A0A2S7KQ98"/>
<dbReference type="Gene3D" id="2.60.120.10">
    <property type="entry name" value="Jelly Rolls"/>
    <property type="match status" value="2"/>
</dbReference>
<feature type="active site" evidence="6">
    <location>
        <position position="200"/>
    </location>
</feature>
<feature type="binding site" evidence="5">
    <location>
        <position position="105"/>
    </location>
    <ligand>
        <name>Zn(2+)</name>
        <dbReference type="ChEBI" id="CHEBI:29105"/>
    </ligand>
</feature>
<evidence type="ECO:0000313" key="9">
    <source>
        <dbReference type="EMBL" id="PQB04802.1"/>
    </source>
</evidence>
<dbReference type="GO" id="GO:0008270">
    <property type="term" value="F:zinc ion binding"/>
    <property type="evidence" value="ECO:0007669"/>
    <property type="project" value="InterPro"/>
</dbReference>
<dbReference type="CDD" id="cd07010">
    <property type="entry name" value="cupin_PMI_type_I_N_bac"/>
    <property type="match status" value="1"/>
</dbReference>
<dbReference type="PANTHER" id="PTHR42742:SF3">
    <property type="entry name" value="FRUCTOKINASE"/>
    <property type="match status" value="1"/>
</dbReference>
<dbReference type="InterPro" id="IPR051804">
    <property type="entry name" value="Carb_Metab_Reg_Kinase/Isom"/>
</dbReference>
<evidence type="ECO:0000256" key="1">
    <source>
        <dbReference type="ARBA" id="ARBA00022723"/>
    </source>
</evidence>
<keyword evidence="10" id="KW-1185">Reference proteome</keyword>
<comment type="caution">
    <text evidence="9">The sequence shown here is derived from an EMBL/GenBank/DDBJ whole genome shotgun (WGS) entry which is preliminary data.</text>
</comment>
<dbReference type="OrthoDB" id="9808275at2"/>
<evidence type="ECO:0000256" key="6">
    <source>
        <dbReference type="PIRSR" id="PIRSR036894-2"/>
    </source>
</evidence>
<dbReference type="Pfam" id="PF20511">
    <property type="entry name" value="PMI_typeI_cat"/>
    <property type="match status" value="1"/>
</dbReference>
<dbReference type="RefSeq" id="WP_104812731.1">
    <property type="nucleotide sequence ID" value="NZ_MQUB01000001.1"/>
</dbReference>
<sequence length="324" mass="36427">MPGSKLYPLKFHPIVQSKVWGGNKLHEILGKPATENAGESWELSGVPGHVSVVSDGPLSGSDLNELIKKYGPELLGHSVWKTYGEEFPLLFKFIDAKQDLSIQLHPNDEIARSRHGSLGKTEMWYIMQADEGSRLIIDFDKPISKKDYLQHLELGTLSEVMGEVTVRAGDSYFISPGTVHAIGGGILLAEIQQSSDITYRLYDWDRPGTDGKMRELHTEEALDVIQFKSGAKALEFGKEKDCWHNLKRTKYFDVRLMELENDQHRDLTNVDSFVVYMCSEGQIEIDCEGQKFRLNMGETILIPASINQLVLKSDGGRILEIHVP</sequence>
<dbReference type="EMBL" id="MQUB01000001">
    <property type="protein sequence ID" value="PQB04802.1"/>
    <property type="molecule type" value="Genomic_DNA"/>
</dbReference>
<protein>
    <recommendedName>
        <fullName evidence="3">Phosphohexomutase</fullName>
    </recommendedName>
    <alternativeName>
        <fullName evidence="4">Phosphomannose isomerase</fullName>
    </alternativeName>
</protein>
<reference evidence="9 10" key="1">
    <citation type="submission" date="2016-11" db="EMBL/GenBank/DDBJ databases">
        <title>Trade-off between light-utilization and light-protection in marine flavobacteria.</title>
        <authorList>
            <person name="Kumagai Y."/>
        </authorList>
    </citation>
    <scope>NUCLEOTIDE SEQUENCE [LARGE SCALE GENOMIC DNA]</scope>
    <source>
        <strain evidence="9 10">NBRC 107741</strain>
    </source>
</reference>
<dbReference type="PANTHER" id="PTHR42742">
    <property type="entry name" value="TRANSCRIPTIONAL REPRESSOR MPRA"/>
    <property type="match status" value="1"/>
</dbReference>
<evidence type="ECO:0000256" key="4">
    <source>
        <dbReference type="ARBA" id="ARBA00030762"/>
    </source>
</evidence>
<gene>
    <name evidence="9" type="ORF">BST85_07745</name>
</gene>
<dbReference type="GO" id="GO:0004476">
    <property type="term" value="F:mannose-6-phosphate isomerase activity"/>
    <property type="evidence" value="ECO:0007669"/>
    <property type="project" value="InterPro"/>
</dbReference>
<dbReference type="InterPro" id="IPR049071">
    <property type="entry name" value="MPI_cupin_dom"/>
</dbReference>
<evidence type="ECO:0000313" key="10">
    <source>
        <dbReference type="Proteomes" id="UP000239800"/>
    </source>
</evidence>
<name>A0A2S7KQ98_9FLAO</name>
<dbReference type="Proteomes" id="UP000239800">
    <property type="component" value="Unassembled WGS sequence"/>
</dbReference>
<evidence type="ECO:0000259" key="8">
    <source>
        <dbReference type="Pfam" id="PF21621"/>
    </source>
</evidence>
<feature type="domain" description="Phosphomannose isomerase type I catalytic" evidence="7">
    <location>
        <begin position="10"/>
        <end position="115"/>
    </location>
</feature>
<dbReference type="PIRSF" id="PIRSF036894">
    <property type="entry name" value="PMI_Firm_short"/>
    <property type="match status" value="1"/>
</dbReference>
<dbReference type="InterPro" id="IPR014628">
    <property type="entry name" value="Man6P_isomerase_Firm_short"/>
</dbReference>
<feature type="binding site" evidence="5">
    <location>
        <position position="180"/>
    </location>
    <ligand>
        <name>Zn(2+)</name>
        <dbReference type="ChEBI" id="CHEBI:29105"/>
    </ligand>
</feature>
<proteinExistence type="predicted"/>
<dbReference type="InterPro" id="IPR046457">
    <property type="entry name" value="PMI_typeI_cat"/>
</dbReference>
<feature type="domain" description="Mannose-6-phosphate isomerase cupin" evidence="8">
    <location>
        <begin position="249"/>
        <end position="315"/>
    </location>
</feature>
<evidence type="ECO:0000256" key="5">
    <source>
        <dbReference type="PIRSR" id="PIRSR036894-1"/>
    </source>
</evidence>
<comment type="cofactor">
    <cofactor evidence="5">
        <name>Zn(2+)</name>
        <dbReference type="ChEBI" id="CHEBI:29105"/>
    </cofactor>
    <text evidence="5">Binds 1 zinc ion per subunit.</text>
</comment>
<evidence type="ECO:0000259" key="7">
    <source>
        <dbReference type="Pfam" id="PF20511"/>
    </source>
</evidence>
<keyword evidence="1 5" id="KW-0479">Metal-binding</keyword>
<evidence type="ECO:0000256" key="2">
    <source>
        <dbReference type="ARBA" id="ARBA00022833"/>
    </source>
</evidence>
<dbReference type="GO" id="GO:0005975">
    <property type="term" value="P:carbohydrate metabolic process"/>
    <property type="evidence" value="ECO:0007669"/>
    <property type="project" value="InterPro"/>
</dbReference>